<name>A0A4Q7ZRL9_9ACTN</name>
<dbReference type="InterPro" id="IPR050469">
    <property type="entry name" value="Diguanylate_Cyclase"/>
</dbReference>
<dbReference type="SMART" id="SM00267">
    <property type="entry name" value="GGDEF"/>
    <property type="match status" value="1"/>
</dbReference>
<feature type="compositionally biased region" description="Basic and acidic residues" evidence="1">
    <location>
        <begin position="531"/>
        <end position="545"/>
    </location>
</feature>
<dbReference type="InterPro" id="IPR029787">
    <property type="entry name" value="Nucleotide_cyclase"/>
</dbReference>
<dbReference type="CDD" id="cd01949">
    <property type="entry name" value="GGDEF"/>
    <property type="match status" value="1"/>
</dbReference>
<dbReference type="FunFam" id="3.30.70.270:FF:000001">
    <property type="entry name" value="Diguanylate cyclase domain protein"/>
    <property type="match status" value="1"/>
</dbReference>
<dbReference type="SUPFAM" id="SSF48452">
    <property type="entry name" value="TPR-like"/>
    <property type="match status" value="1"/>
</dbReference>
<comment type="caution">
    <text evidence="3">The sequence shown here is derived from an EMBL/GenBank/DDBJ whole genome shotgun (WGS) entry which is preliminary data.</text>
</comment>
<gene>
    <name evidence="3" type="ORF">EV385_5726</name>
</gene>
<accession>A0A4Q7ZRL9</accession>
<reference evidence="3 4" key="1">
    <citation type="submission" date="2019-02" db="EMBL/GenBank/DDBJ databases">
        <title>Sequencing the genomes of 1000 actinobacteria strains.</title>
        <authorList>
            <person name="Klenk H.-P."/>
        </authorList>
    </citation>
    <scope>NUCLEOTIDE SEQUENCE [LARGE SCALE GENOMIC DNA]</scope>
    <source>
        <strain evidence="3 4">DSM 45162</strain>
    </source>
</reference>
<dbReference type="EMBL" id="SHKY01000001">
    <property type="protein sequence ID" value="RZU53792.1"/>
    <property type="molecule type" value="Genomic_DNA"/>
</dbReference>
<evidence type="ECO:0000259" key="2">
    <source>
        <dbReference type="PROSITE" id="PS50887"/>
    </source>
</evidence>
<keyword evidence="4" id="KW-1185">Reference proteome</keyword>
<dbReference type="AlphaFoldDB" id="A0A4Q7ZRL9"/>
<dbReference type="Gene3D" id="3.30.70.270">
    <property type="match status" value="1"/>
</dbReference>
<dbReference type="PROSITE" id="PS50887">
    <property type="entry name" value="GGDEF"/>
    <property type="match status" value="1"/>
</dbReference>
<dbReference type="InterPro" id="IPR000160">
    <property type="entry name" value="GGDEF_dom"/>
</dbReference>
<dbReference type="OrthoDB" id="23692at2"/>
<feature type="region of interest" description="Disordered" evidence="1">
    <location>
        <begin position="524"/>
        <end position="545"/>
    </location>
</feature>
<dbReference type="Proteomes" id="UP000292564">
    <property type="component" value="Unassembled WGS sequence"/>
</dbReference>
<dbReference type="InterPro" id="IPR043128">
    <property type="entry name" value="Rev_trsase/Diguanyl_cyclase"/>
</dbReference>
<organism evidence="3 4">
    <name type="scientific">Krasilnikovia cinnamomea</name>
    <dbReference type="NCBI Taxonomy" id="349313"/>
    <lineage>
        <taxon>Bacteria</taxon>
        <taxon>Bacillati</taxon>
        <taxon>Actinomycetota</taxon>
        <taxon>Actinomycetes</taxon>
        <taxon>Micromonosporales</taxon>
        <taxon>Micromonosporaceae</taxon>
        <taxon>Krasilnikovia</taxon>
    </lineage>
</organism>
<dbReference type="GO" id="GO:0052621">
    <property type="term" value="F:diguanylate cyclase activity"/>
    <property type="evidence" value="ECO:0007669"/>
    <property type="project" value="TreeGrafter"/>
</dbReference>
<evidence type="ECO:0000313" key="3">
    <source>
        <dbReference type="EMBL" id="RZU53792.1"/>
    </source>
</evidence>
<sequence>MRQRETGLGVVSLDGSATGAEELSAALLALEDQFAGDAEGGYAAALEFERQAVALGDEHLLARAHLCQIIMLQRTGDVAGAARRIYGVHDWAVRHGDRRLQARVHLAWANIEQLSGDAARFLEHALSAVELLDETATPYMQILHRTRLADALALNGEMDSARLRYRQAEVLARELHQWERLTVVLNNWAYAEYDAADFLRAREIAHRMQEHAAAHGFDLHATELDTIGVIQIENGEYAEAEQTMLACIARREAGQSDVADDLADYLLTLARAQRGLGAIDQAQASLAASRVLCLESDLHAVLVRVHQEQAELHAARGEHAEAFAALKLSFAAREKSLALQEQEQALARHALFETAEAREEADRFREQARRDPLTGLRNRRYVDEELSALITADPELIVAIVDIDHFKRINDQLSHDTGDQVLVQVAKLLDTELAAAVPDGFTARLGGEEFLLVLPATPIALAVQQLDRIRRVISEHDWHDTTRGLPVTVSIGVAGVSETYPRSQTSALSTADRNLYAAKHAGRNRVVAGSEPDRRTRAYRDRGAP</sequence>
<dbReference type="PANTHER" id="PTHR45138">
    <property type="entry name" value="REGULATORY COMPONENTS OF SENSORY TRANSDUCTION SYSTEM"/>
    <property type="match status" value="1"/>
</dbReference>
<dbReference type="Gene3D" id="1.25.40.10">
    <property type="entry name" value="Tetratricopeptide repeat domain"/>
    <property type="match status" value="1"/>
</dbReference>
<dbReference type="SUPFAM" id="SSF55073">
    <property type="entry name" value="Nucleotide cyclase"/>
    <property type="match status" value="1"/>
</dbReference>
<feature type="domain" description="GGDEF" evidence="2">
    <location>
        <begin position="394"/>
        <end position="531"/>
    </location>
</feature>
<evidence type="ECO:0000256" key="1">
    <source>
        <dbReference type="SAM" id="MobiDB-lite"/>
    </source>
</evidence>
<dbReference type="Pfam" id="PF00990">
    <property type="entry name" value="GGDEF"/>
    <property type="match status" value="1"/>
</dbReference>
<dbReference type="InterPro" id="IPR011990">
    <property type="entry name" value="TPR-like_helical_dom_sf"/>
</dbReference>
<protein>
    <submittedName>
        <fullName evidence="3">Diguanylate cyclase (GGDEF)-like protein</fullName>
    </submittedName>
</protein>
<dbReference type="NCBIfam" id="TIGR00254">
    <property type="entry name" value="GGDEF"/>
    <property type="match status" value="1"/>
</dbReference>
<dbReference type="PANTHER" id="PTHR45138:SF9">
    <property type="entry name" value="DIGUANYLATE CYCLASE DGCM-RELATED"/>
    <property type="match status" value="1"/>
</dbReference>
<evidence type="ECO:0000313" key="4">
    <source>
        <dbReference type="Proteomes" id="UP000292564"/>
    </source>
</evidence>
<proteinExistence type="predicted"/>